<proteinExistence type="inferred from homology"/>
<dbReference type="NCBIfam" id="TIGR01855">
    <property type="entry name" value="IMP_synth_hisH"/>
    <property type="match status" value="1"/>
</dbReference>
<sequence>MIAIIDYGVGNLKSVYKALNSLGFHTIIAKKNEEILNSNALILPGVGAFRDAMSQLSSSGLKEGLLKSVEVGKPVLGICLGMQLLFDKSFEDGEFDGLGLMEGEIHRFDKGLKVPHMGWNHLKKHIDDPIGKELKDNEYVYFVHSYYLKTKEHQNVIYWCNYGMEFPALIRKNNIIGMQFHPEKSGKTGIQLLKNFGELVG</sequence>
<dbReference type="InterPro" id="IPR010139">
    <property type="entry name" value="Imidazole-glycPsynth_HisH"/>
</dbReference>
<gene>
    <name evidence="12" type="primary">hisH</name>
    <name evidence="15" type="ORF">SAMN02745975_02261</name>
</gene>
<feature type="active site" evidence="12 13">
    <location>
        <position position="183"/>
    </location>
</feature>
<dbReference type="CDD" id="cd01748">
    <property type="entry name" value="GATase1_IGP_Synthase"/>
    <property type="match status" value="1"/>
</dbReference>
<dbReference type="Gene3D" id="3.40.50.880">
    <property type="match status" value="1"/>
</dbReference>
<evidence type="ECO:0000256" key="5">
    <source>
        <dbReference type="ARBA" id="ARBA00022605"/>
    </source>
</evidence>
<evidence type="ECO:0000256" key="4">
    <source>
        <dbReference type="ARBA" id="ARBA00022490"/>
    </source>
</evidence>
<dbReference type="EMBL" id="FQZV01000028">
    <property type="protein sequence ID" value="SHJ51639.1"/>
    <property type="molecule type" value="Genomic_DNA"/>
</dbReference>
<evidence type="ECO:0000256" key="12">
    <source>
        <dbReference type="HAMAP-Rule" id="MF_00278"/>
    </source>
</evidence>
<dbReference type="Pfam" id="PF00117">
    <property type="entry name" value="GATase"/>
    <property type="match status" value="1"/>
</dbReference>
<dbReference type="FunFam" id="3.40.50.880:FF:000009">
    <property type="entry name" value="Imidazole glycerol phosphate synthase subunit HisH"/>
    <property type="match status" value="1"/>
</dbReference>
<protein>
    <recommendedName>
        <fullName evidence="12">Imidazole glycerol phosphate synthase subunit HisH</fullName>
        <ecNumber evidence="12">4.3.2.10</ecNumber>
    </recommendedName>
    <alternativeName>
        <fullName evidence="12">IGP synthase glutaminase subunit</fullName>
        <ecNumber evidence="12">3.5.1.2</ecNumber>
    </alternativeName>
    <alternativeName>
        <fullName evidence="12">IGP synthase subunit HisH</fullName>
    </alternativeName>
    <alternativeName>
        <fullName evidence="12">ImGP synthase subunit HisH</fullName>
        <shortName evidence="12">IGPS subunit HisH</shortName>
    </alternativeName>
</protein>
<comment type="subunit">
    <text evidence="3 12">Heterodimer of HisH and HisF.</text>
</comment>
<dbReference type="GO" id="GO:0005737">
    <property type="term" value="C:cytoplasm"/>
    <property type="evidence" value="ECO:0007669"/>
    <property type="project" value="UniProtKB-SubCell"/>
</dbReference>
<keyword evidence="8 12" id="KW-0368">Histidine biosynthesis</keyword>
<dbReference type="STRING" id="1121919.SAMN02745975_02261"/>
<reference evidence="16" key="1">
    <citation type="submission" date="2016-11" db="EMBL/GenBank/DDBJ databases">
        <authorList>
            <person name="Varghese N."/>
            <person name="Submissions S."/>
        </authorList>
    </citation>
    <scope>NUCLEOTIDE SEQUENCE [LARGE SCALE GENOMIC DNA]</scope>
    <source>
        <strain evidence="16">DSM 17957</strain>
    </source>
</reference>
<dbReference type="EC" id="3.5.1.2" evidence="12"/>
<dbReference type="AlphaFoldDB" id="A0A1M6JY47"/>
<keyword evidence="9 12" id="KW-0456">Lyase</keyword>
<comment type="subcellular location">
    <subcellularLocation>
        <location evidence="1 12">Cytoplasm</location>
    </subcellularLocation>
</comment>
<dbReference type="GO" id="GO:0016829">
    <property type="term" value="F:lyase activity"/>
    <property type="evidence" value="ECO:0007669"/>
    <property type="project" value="UniProtKB-KW"/>
</dbReference>
<keyword evidence="16" id="KW-1185">Reference proteome</keyword>
<dbReference type="GO" id="GO:0004359">
    <property type="term" value="F:glutaminase activity"/>
    <property type="evidence" value="ECO:0007669"/>
    <property type="project" value="UniProtKB-EC"/>
</dbReference>
<evidence type="ECO:0000313" key="16">
    <source>
        <dbReference type="Proteomes" id="UP000184536"/>
    </source>
</evidence>
<dbReference type="GO" id="GO:0000105">
    <property type="term" value="P:L-histidine biosynthetic process"/>
    <property type="evidence" value="ECO:0007669"/>
    <property type="project" value="UniProtKB-UniRule"/>
</dbReference>
<keyword evidence="15" id="KW-0808">Transferase</keyword>
<dbReference type="PROSITE" id="PS51273">
    <property type="entry name" value="GATASE_TYPE_1"/>
    <property type="match status" value="1"/>
</dbReference>
<comment type="catalytic activity">
    <reaction evidence="10 12">
        <text>5-[(5-phospho-1-deoxy-D-ribulos-1-ylimino)methylamino]-1-(5-phospho-beta-D-ribosyl)imidazole-4-carboxamide + L-glutamine = D-erythro-1-(imidazol-4-yl)glycerol 3-phosphate + 5-amino-1-(5-phospho-beta-D-ribosyl)imidazole-4-carboxamide + L-glutamate + H(+)</text>
        <dbReference type="Rhea" id="RHEA:24793"/>
        <dbReference type="ChEBI" id="CHEBI:15378"/>
        <dbReference type="ChEBI" id="CHEBI:29985"/>
        <dbReference type="ChEBI" id="CHEBI:58278"/>
        <dbReference type="ChEBI" id="CHEBI:58359"/>
        <dbReference type="ChEBI" id="CHEBI:58475"/>
        <dbReference type="ChEBI" id="CHEBI:58525"/>
        <dbReference type="EC" id="4.3.2.10"/>
    </reaction>
</comment>
<evidence type="ECO:0000259" key="14">
    <source>
        <dbReference type="Pfam" id="PF00117"/>
    </source>
</evidence>
<accession>A0A1M6JY47</accession>
<feature type="active site" description="Nucleophile" evidence="12 13">
    <location>
        <position position="79"/>
    </location>
</feature>
<dbReference type="InterPro" id="IPR017926">
    <property type="entry name" value="GATASE"/>
</dbReference>
<evidence type="ECO:0000256" key="13">
    <source>
        <dbReference type="PIRSR" id="PIRSR000495-1"/>
    </source>
</evidence>
<evidence type="ECO:0000256" key="9">
    <source>
        <dbReference type="ARBA" id="ARBA00023239"/>
    </source>
</evidence>
<evidence type="ECO:0000256" key="6">
    <source>
        <dbReference type="ARBA" id="ARBA00022801"/>
    </source>
</evidence>
<evidence type="ECO:0000256" key="10">
    <source>
        <dbReference type="ARBA" id="ARBA00047838"/>
    </source>
</evidence>
<evidence type="ECO:0000256" key="3">
    <source>
        <dbReference type="ARBA" id="ARBA00011152"/>
    </source>
</evidence>
<comment type="function">
    <text evidence="12">IGPS catalyzes the conversion of PRFAR and glutamine to IGP, AICAR and glutamate. The HisH subunit catalyzes the hydrolysis of glutamine to glutamate and ammonia as part of the synthesis of IGP and AICAR. The resulting ammonia molecule is channeled to the active site of HisF.</text>
</comment>
<dbReference type="PROSITE" id="PS51274">
    <property type="entry name" value="GATASE_COBBQ"/>
    <property type="match status" value="1"/>
</dbReference>
<dbReference type="Proteomes" id="UP000184536">
    <property type="component" value="Unassembled WGS sequence"/>
</dbReference>
<name>A0A1M6JY47_9FIRM</name>
<dbReference type="PANTHER" id="PTHR42701:SF1">
    <property type="entry name" value="IMIDAZOLE GLYCEROL PHOSPHATE SYNTHASE SUBUNIT HISH"/>
    <property type="match status" value="1"/>
</dbReference>
<evidence type="ECO:0000256" key="1">
    <source>
        <dbReference type="ARBA" id="ARBA00004496"/>
    </source>
</evidence>
<dbReference type="SUPFAM" id="SSF52317">
    <property type="entry name" value="Class I glutamine amidotransferase-like"/>
    <property type="match status" value="1"/>
</dbReference>
<comment type="catalytic activity">
    <reaction evidence="11 12">
        <text>L-glutamine + H2O = L-glutamate + NH4(+)</text>
        <dbReference type="Rhea" id="RHEA:15889"/>
        <dbReference type="ChEBI" id="CHEBI:15377"/>
        <dbReference type="ChEBI" id="CHEBI:28938"/>
        <dbReference type="ChEBI" id="CHEBI:29985"/>
        <dbReference type="ChEBI" id="CHEBI:58359"/>
        <dbReference type="EC" id="3.5.1.2"/>
    </reaction>
</comment>
<keyword evidence="4 12" id="KW-0963">Cytoplasm</keyword>
<dbReference type="EC" id="4.3.2.10" evidence="12"/>
<feature type="domain" description="Glutamine amidotransferase" evidence="14">
    <location>
        <begin position="4"/>
        <end position="196"/>
    </location>
</feature>
<keyword evidence="7 12" id="KW-0315">Glutamine amidotransferase</keyword>
<evidence type="ECO:0000256" key="2">
    <source>
        <dbReference type="ARBA" id="ARBA00005091"/>
    </source>
</evidence>
<dbReference type="GO" id="GO:0000107">
    <property type="term" value="F:imidazoleglycerol-phosphate synthase activity"/>
    <property type="evidence" value="ECO:0007669"/>
    <property type="project" value="UniProtKB-UniRule"/>
</dbReference>
<keyword evidence="6 12" id="KW-0378">Hydrolase</keyword>
<feature type="active site" evidence="12 13">
    <location>
        <position position="181"/>
    </location>
</feature>
<keyword evidence="5 12" id="KW-0028">Amino-acid biosynthesis</keyword>
<dbReference type="InterPro" id="IPR029062">
    <property type="entry name" value="Class_I_gatase-like"/>
</dbReference>
<comment type="pathway">
    <text evidence="2 12">Amino-acid biosynthesis; L-histidine biosynthesis; L-histidine from 5-phospho-alpha-D-ribose 1-diphosphate: step 5/9.</text>
</comment>
<evidence type="ECO:0000313" key="15">
    <source>
        <dbReference type="EMBL" id="SHJ51639.1"/>
    </source>
</evidence>
<dbReference type="UniPathway" id="UPA00031">
    <property type="reaction ID" value="UER00010"/>
</dbReference>
<evidence type="ECO:0000256" key="11">
    <source>
        <dbReference type="ARBA" id="ARBA00049534"/>
    </source>
</evidence>
<dbReference type="PIRSF" id="PIRSF000495">
    <property type="entry name" value="Amidotransf_hisH"/>
    <property type="match status" value="1"/>
</dbReference>
<evidence type="ECO:0000256" key="7">
    <source>
        <dbReference type="ARBA" id="ARBA00022962"/>
    </source>
</evidence>
<dbReference type="HAMAP" id="MF_00278">
    <property type="entry name" value="HisH"/>
    <property type="match status" value="1"/>
</dbReference>
<dbReference type="RefSeq" id="WP_110941385.1">
    <property type="nucleotide sequence ID" value="NZ_FQZV01000028.1"/>
</dbReference>
<evidence type="ECO:0000256" key="8">
    <source>
        <dbReference type="ARBA" id="ARBA00023102"/>
    </source>
</evidence>
<dbReference type="OrthoDB" id="9807137at2"/>
<organism evidence="15 16">
    <name type="scientific">Geosporobacter subterraneus DSM 17957</name>
    <dbReference type="NCBI Taxonomy" id="1121919"/>
    <lineage>
        <taxon>Bacteria</taxon>
        <taxon>Bacillati</taxon>
        <taxon>Bacillota</taxon>
        <taxon>Clostridia</taxon>
        <taxon>Peptostreptococcales</taxon>
        <taxon>Thermotaleaceae</taxon>
        <taxon>Geosporobacter</taxon>
    </lineage>
</organism>
<dbReference type="PANTHER" id="PTHR42701">
    <property type="entry name" value="IMIDAZOLE GLYCEROL PHOSPHATE SYNTHASE SUBUNIT HISH"/>
    <property type="match status" value="1"/>
</dbReference>